<evidence type="ECO:0000313" key="2">
    <source>
        <dbReference type="Proteomes" id="UP000299102"/>
    </source>
</evidence>
<organism evidence="1 2">
    <name type="scientific">Eumeta variegata</name>
    <name type="common">Bagworm moth</name>
    <name type="synonym">Eumeta japonica</name>
    <dbReference type="NCBI Taxonomy" id="151549"/>
    <lineage>
        <taxon>Eukaryota</taxon>
        <taxon>Metazoa</taxon>
        <taxon>Ecdysozoa</taxon>
        <taxon>Arthropoda</taxon>
        <taxon>Hexapoda</taxon>
        <taxon>Insecta</taxon>
        <taxon>Pterygota</taxon>
        <taxon>Neoptera</taxon>
        <taxon>Endopterygota</taxon>
        <taxon>Lepidoptera</taxon>
        <taxon>Glossata</taxon>
        <taxon>Ditrysia</taxon>
        <taxon>Tineoidea</taxon>
        <taxon>Psychidae</taxon>
        <taxon>Oiketicinae</taxon>
        <taxon>Eumeta</taxon>
    </lineage>
</organism>
<dbReference type="Proteomes" id="UP000299102">
    <property type="component" value="Unassembled WGS sequence"/>
</dbReference>
<gene>
    <name evidence="1" type="ORF">EVAR_98214_1</name>
</gene>
<sequence>MAQVLCDQAVEQDVAVSADSRSYVEINNSVGNATAALAHHEARAARCARRHPARTACSIPLPTASRRACIRKTVSAKLSNTQFNPSKHSAISSGAARWRRRGGHVLVRIGKRTPERRARARAAGYLAESFDADGATRKIVYRNDSVNEALSDETLSNGILSGIRVNKSRVATPLIRVRCRAAGVSLVFLEEQIRGSAVGCMLCVADIRRSQAASDGMKLEWNLAQSYQTRGTSSNSVRDMRAGEPAFVTMLPVAFITYY</sequence>
<dbReference type="AlphaFoldDB" id="A0A4C1Y6V2"/>
<name>A0A4C1Y6V2_EUMVA</name>
<dbReference type="EMBL" id="BGZK01001081">
    <property type="protein sequence ID" value="GBP70634.1"/>
    <property type="molecule type" value="Genomic_DNA"/>
</dbReference>
<comment type="caution">
    <text evidence="1">The sequence shown here is derived from an EMBL/GenBank/DDBJ whole genome shotgun (WGS) entry which is preliminary data.</text>
</comment>
<accession>A0A4C1Y6V2</accession>
<keyword evidence="2" id="KW-1185">Reference proteome</keyword>
<evidence type="ECO:0000313" key="1">
    <source>
        <dbReference type="EMBL" id="GBP70634.1"/>
    </source>
</evidence>
<protein>
    <submittedName>
        <fullName evidence="1">Uncharacterized protein</fullName>
    </submittedName>
</protein>
<proteinExistence type="predicted"/>
<reference evidence="1 2" key="1">
    <citation type="journal article" date="2019" name="Commun. Biol.">
        <title>The bagworm genome reveals a unique fibroin gene that provides high tensile strength.</title>
        <authorList>
            <person name="Kono N."/>
            <person name="Nakamura H."/>
            <person name="Ohtoshi R."/>
            <person name="Tomita M."/>
            <person name="Numata K."/>
            <person name="Arakawa K."/>
        </authorList>
    </citation>
    <scope>NUCLEOTIDE SEQUENCE [LARGE SCALE GENOMIC DNA]</scope>
</reference>